<dbReference type="Proteomes" id="UP000254079">
    <property type="component" value="Unassembled WGS sequence"/>
</dbReference>
<dbReference type="AlphaFoldDB" id="A0A376TXI7"/>
<proteinExistence type="predicted"/>
<organism evidence="1 2">
    <name type="scientific">Escherichia coli</name>
    <dbReference type="NCBI Taxonomy" id="562"/>
    <lineage>
        <taxon>Bacteria</taxon>
        <taxon>Pseudomonadati</taxon>
        <taxon>Pseudomonadota</taxon>
        <taxon>Gammaproteobacteria</taxon>
        <taxon>Enterobacterales</taxon>
        <taxon>Enterobacteriaceae</taxon>
        <taxon>Escherichia</taxon>
    </lineage>
</organism>
<keyword evidence="1" id="KW-0808">Transferase</keyword>
<protein>
    <submittedName>
        <fullName evidence="1">Putative acetyltransferase</fullName>
    </submittedName>
</protein>
<accession>A0A376TXI7</accession>
<sequence>MIREAQRSELPAILELWLEKYNLGASLYKSELLA</sequence>
<evidence type="ECO:0000313" key="1">
    <source>
        <dbReference type="EMBL" id="STI81984.1"/>
    </source>
</evidence>
<evidence type="ECO:0000313" key="2">
    <source>
        <dbReference type="Proteomes" id="UP000254079"/>
    </source>
</evidence>
<gene>
    <name evidence="1" type="ORF">NCTC8622_00935</name>
</gene>
<name>A0A376TXI7_ECOLX</name>
<dbReference type="GO" id="GO:0016740">
    <property type="term" value="F:transferase activity"/>
    <property type="evidence" value="ECO:0007669"/>
    <property type="project" value="UniProtKB-KW"/>
</dbReference>
<dbReference type="EMBL" id="UGCP01000002">
    <property type="protein sequence ID" value="STI81984.1"/>
    <property type="molecule type" value="Genomic_DNA"/>
</dbReference>
<reference evidence="1 2" key="1">
    <citation type="submission" date="2018-06" db="EMBL/GenBank/DDBJ databases">
        <authorList>
            <consortium name="Pathogen Informatics"/>
            <person name="Doyle S."/>
        </authorList>
    </citation>
    <scope>NUCLEOTIDE SEQUENCE [LARGE SCALE GENOMIC DNA]</scope>
    <source>
        <strain evidence="1 2">NCTC8622</strain>
    </source>
</reference>